<dbReference type="InterPro" id="IPR042301">
    <property type="entry name" value="GH115_sf"/>
</dbReference>
<accession>A0A6L5YMK8</accession>
<dbReference type="Gene3D" id="3.30.379.10">
    <property type="entry name" value="Chitobiase/beta-hexosaminidase domain 2-like"/>
    <property type="match status" value="1"/>
</dbReference>
<dbReference type="Gene3D" id="3.20.20.520">
    <property type="entry name" value="Glycosyl hydrolase family 115"/>
    <property type="match status" value="1"/>
</dbReference>
<dbReference type="EMBL" id="VUMU01000021">
    <property type="protein sequence ID" value="MST59190.1"/>
    <property type="molecule type" value="Genomic_DNA"/>
</dbReference>
<name>A0A6L5YMK8_9FIRM</name>
<protein>
    <submittedName>
        <fullName evidence="2">Uncharacterized protein</fullName>
    </submittedName>
</protein>
<dbReference type="InterPro" id="IPR031924">
    <property type="entry name" value="GH115"/>
</dbReference>
<dbReference type="GO" id="GO:0005975">
    <property type="term" value="P:carbohydrate metabolic process"/>
    <property type="evidence" value="ECO:0007669"/>
    <property type="project" value="UniProtKB-ARBA"/>
</dbReference>
<sequence>MSGKNFILHQTTSLQREIQNTKAVECACARFKRDMEMTLEASAQEGGTVILRQKKLEPEAYEMEVSEDTVVIYGSNDRSFIYALNELSEKYLGILPFWFWNDQEIKVKPYVKIPCGHYQSEENRIRYRGWFINDEVLISHWTAGVSKEYPWEMVFEALLRCGGNLVIPGTDKNSKIYAPIALDMGLIITHHHAEPLGAEMFLRAYPDLEPSYLKYKDLFEGLWKDAIERQKNEEVIWNIGFRGQGDVPFWENDPAYDTPEKRGNLISSIMQEQYDMIREQIPGAVCCTNLYGEILELYRDGHLQIPEDVIMIWADNGYGKMVSRRQGNHNPRVPALPEKGDKGLQGIYYHVSFYDLQAANHITMLPNSMEFVEKELNDAMDHGITDLWVINASNIKPHVYPLSFIANLWKKKALTAGEHRKIYIREYYGADCTEDQLTCMEQCISRYPDAMLSFGEREDEHAGEQFYNYVVRDFIYGWMRDGAAAPVEELFWCTGESAFDKQMDWFESKCNATCDKIEQLYHHCAVVKGSELWKDSVLLQTEIHKYCLKGSILFAESFRTYQKKEYKKCFFLLGNAIEAYNAAASAMREREHGKWTGFYANDCLTDVKETAYCLKRLMGYVRNLGDGPDFNKWQREVTYSENDAKVVLITNMENHMTDWELYLAGKNMQG</sequence>
<dbReference type="AlphaFoldDB" id="A0A6L5YMK8"/>
<dbReference type="RefSeq" id="WP_154498699.1">
    <property type="nucleotide sequence ID" value="NZ_VUMU01000021.1"/>
</dbReference>
<dbReference type="InterPro" id="IPR029018">
    <property type="entry name" value="Hex-like_dom2"/>
</dbReference>
<dbReference type="PANTHER" id="PTHR37842:SF2">
    <property type="entry name" value="GYLCOSYL HYDROLASE 115 C-TERMINAL DOMAIN-CONTAINING PROTEIN"/>
    <property type="match status" value="1"/>
</dbReference>
<gene>
    <name evidence="2" type="ORF">FYJ59_13255</name>
</gene>
<evidence type="ECO:0000256" key="1">
    <source>
        <dbReference type="ARBA" id="ARBA00022801"/>
    </source>
</evidence>
<proteinExistence type="predicted"/>
<reference evidence="2 3" key="1">
    <citation type="submission" date="2019-08" db="EMBL/GenBank/DDBJ databases">
        <title>In-depth cultivation of the pig gut microbiome towards novel bacterial diversity and tailored functional studies.</title>
        <authorList>
            <person name="Wylensek D."/>
            <person name="Hitch T.C.A."/>
            <person name="Clavel T."/>
        </authorList>
    </citation>
    <scope>NUCLEOTIDE SEQUENCE [LARGE SCALE GENOMIC DNA]</scope>
    <source>
        <strain evidence="2 3">WCA3-601-WT-6H</strain>
    </source>
</reference>
<dbReference type="PANTHER" id="PTHR37842">
    <property type="match status" value="1"/>
</dbReference>
<dbReference type="Proteomes" id="UP000476055">
    <property type="component" value="Unassembled WGS sequence"/>
</dbReference>
<keyword evidence="3" id="KW-1185">Reference proteome</keyword>
<evidence type="ECO:0000313" key="3">
    <source>
        <dbReference type="Proteomes" id="UP000476055"/>
    </source>
</evidence>
<organism evidence="2 3">
    <name type="scientific">Waltera intestinalis</name>
    <dbReference type="NCBI Taxonomy" id="2606635"/>
    <lineage>
        <taxon>Bacteria</taxon>
        <taxon>Bacillati</taxon>
        <taxon>Bacillota</taxon>
        <taxon>Clostridia</taxon>
        <taxon>Lachnospirales</taxon>
        <taxon>Lachnospiraceae</taxon>
        <taxon>Waltera</taxon>
    </lineage>
</organism>
<dbReference type="Pfam" id="PF15979">
    <property type="entry name" value="Glyco_hydro_115"/>
    <property type="match status" value="1"/>
</dbReference>
<dbReference type="GO" id="GO:0016787">
    <property type="term" value="F:hydrolase activity"/>
    <property type="evidence" value="ECO:0007669"/>
    <property type="project" value="UniProtKB-KW"/>
</dbReference>
<evidence type="ECO:0000313" key="2">
    <source>
        <dbReference type="EMBL" id="MST59190.1"/>
    </source>
</evidence>
<dbReference type="SUPFAM" id="SSF55545">
    <property type="entry name" value="beta-N-acetylhexosaminidase-like domain"/>
    <property type="match status" value="1"/>
</dbReference>
<comment type="caution">
    <text evidence="2">The sequence shown here is derived from an EMBL/GenBank/DDBJ whole genome shotgun (WGS) entry which is preliminary data.</text>
</comment>
<keyword evidence="1" id="KW-0378">Hydrolase</keyword>